<evidence type="ECO:0000256" key="4">
    <source>
        <dbReference type="PROSITE-ProRule" id="PRU00335"/>
    </source>
</evidence>
<dbReference type="GO" id="GO:0000976">
    <property type="term" value="F:transcription cis-regulatory region binding"/>
    <property type="evidence" value="ECO:0007669"/>
    <property type="project" value="TreeGrafter"/>
</dbReference>
<dbReference type="InterPro" id="IPR009061">
    <property type="entry name" value="DNA-bd_dom_put_sf"/>
</dbReference>
<dbReference type="InterPro" id="IPR036271">
    <property type="entry name" value="Tet_transcr_reg_TetR-rel_C_sf"/>
</dbReference>
<feature type="DNA-binding region" description="H-T-H motif" evidence="4">
    <location>
        <begin position="106"/>
        <end position="125"/>
    </location>
</feature>
<keyword evidence="1" id="KW-0805">Transcription regulation</keyword>
<gene>
    <name evidence="7" type="ORF">DI536_10530</name>
</gene>
<organism evidence="7 8">
    <name type="scientific">Archangium gephyra</name>
    <dbReference type="NCBI Taxonomy" id="48"/>
    <lineage>
        <taxon>Bacteria</taxon>
        <taxon>Pseudomonadati</taxon>
        <taxon>Myxococcota</taxon>
        <taxon>Myxococcia</taxon>
        <taxon>Myxococcales</taxon>
        <taxon>Cystobacterineae</taxon>
        <taxon>Archangiaceae</taxon>
        <taxon>Archangium</taxon>
    </lineage>
</organism>
<evidence type="ECO:0000256" key="2">
    <source>
        <dbReference type="ARBA" id="ARBA00023125"/>
    </source>
</evidence>
<dbReference type="InterPro" id="IPR009057">
    <property type="entry name" value="Homeodomain-like_sf"/>
</dbReference>
<protein>
    <recommendedName>
        <fullName evidence="9">HTH tetR-type domain-containing protein</fullName>
    </recommendedName>
</protein>
<dbReference type="Gene3D" id="1.10.357.10">
    <property type="entry name" value="Tetracycline Repressor, domain 2"/>
    <property type="match status" value="1"/>
</dbReference>
<dbReference type="EMBL" id="QFQP01000007">
    <property type="protein sequence ID" value="PZR14483.1"/>
    <property type="molecule type" value="Genomic_DNA"/>
</dbReference>
<dbReference type="PANTHER" id="PTHR30055">
    <property type="entry name" value="HTH-TYPE TRANSCRIPTIONAL REGULATOR RUTR"/>
    <property type="match status" value="1"/>
</dbReference>
<evidence type="ECO:0000256" key="3">
    <source>
        <dbReference type="ARBA" id="ARBA00023163"/>
    </source>
</evidence>
<dbReference type="SUPFAM" id="SSF46689">
    <property type="entry name" value="Homeodomain-like"/>
    <property type="match status" value="1"/>
</dbReference>
<dbReference type="PANTHER" id="PTHR30055:SF234">
    <property type="entry name" value="HTH-TYPE TRANSCRIPTIONAL REGULATOR BETI"/>
    <property type="match status" value="1"/>
</dbReference>
<sequence>MKMAELVVASGIDRSTIHHYRNLGLLPPPERRGPKLHVYGAAHLTCLRDITRLRRDGHSLDEIRERLRHHRRAPVTAEPVSRDPLRDRVLGAAVPLFLERGYDGVEVSDLLRASGVPRVTFYRHFRGKPDCFLSCVDALRYSLATPAERAQVGPDFGRELERRITAVVTRARGWIDLNRLLLQTEANADPQLSRRAREALHRMVTNAEPALRRARRAGRISEGDTELLAYMSWGATLFAAYWLELRAPRAVDEAASTATKFVTAALTTRRPLPNERKRPRVSSR</sequence>
<dbReference type="InterPro" id="IPR001647">
    <property type="entry name" value="HTH_TetR"/>
</dbReference>
<dbReference type="PROSITE" id="PS50937">
    <property type="entry name" value="HTH_MERR_2"/>
    <property type="match status" value="1"/>
</dbReference>
<feature type="domain" description="HTH merR-type" evidence="5">
    <location>
        <begin position="1"/>
        <end position="69"/>
    </location>
</feature>
<dbReference type="PROSITE" id="PS50977">
    <property type="entry name" value="HTH_TETR_2"/>
    <property type="match status" value="1"/>
</dbReference>
<dbReference type="SUPFAM" id="SSF48498">
    <property type="entry name" value="Tetracyclin repressor-like, C-terminal domain"/>
    <property type="match status" value="1"/>
</dbReference>
<evidence type="ECO:0000259" key="6">
    <source>
        <dbReference type="PROSITE" id="PS50977"/>
    </source>
</evidence>
<dbReference type="PRINTS" id="PR00455">
    <property type="entry name" value="HTHTETR"/>
</dbReference>
<dbReference type="Proteomes" id="UP000249061">
    <property type="component" value="Unassembled WGS sequence"/>
</dbReference>
<proteinExistence type="predicted"/>
<dbReference type="Gene3D" id="1.10.1660.10">
    <property type="match status" value="1"/>
</dbReference>
<dbReference type="InterPro" id="IPR000551">
    <property type="entry name" value="MerR-type_HTH_dom"/>
</dbReference>
<dbReference type="AlphaFoldDB" id="A0A2W5TMD7"/>
<keyword evidence="3" id="KW-0804">Transcription</keyword>
<evidence type="ECO:0008006" key="9">
    <source>
        <dbReference type="Google" id="ProtNLM"/>
    </source>
</evidence>
<dbReference type="GO" id="GO:0003700">
    <property type="term" value="F:DNA-binding transcription factor activity"/>
    <property type="evidence" value="ECO:0007669"/>
    <property type="project" value="TreeGrafter"/>
</dbReference>
<accession>A0A2W5TMD7</accession>
<feature type="domain" description="HTH tetR-type" evidence="6">
    <location>
        <begin position="83"/>
        <end position="143"/>
    </location>
</feature>
<evidence type="ECO:0000259" key="5">
    <source>
        <dbReference type="PROSITE" id="PS50937"/>
    </source>
</evidence>
<evidence type="ECO:0000313" key="8">
    <source>
        <dbReference type="Proteomes" id="UP000249061"/>
    </source>
</evidence>
<dbReference type="Pfam" id="PF13411">
    <property type="entry name" value="MerR_1"/>
    <property type="match status" value="1"/>
</dbReference>
<evidence type="ECO:0000313" key="7">
    <source>
        <dbReference type="EMBL" id="PZR14483.1"/>
    </source>
</evidence>
<name>A0A2W5TMD7_9BACT</name>
<evidence type="ECO:0000256" key="1">
    <source>
        <dbReference type="ARBA" id="ARBA00023015"/>
    </source>
</evidence>
<comment type="caution">
    <text evidence="7">The sequence shown here is derived from an EMBL/GenBank/DDBJ whole genome shotgun (WGS) entry which is preliminary data.</text>
</comment>
<dbReference type="InterPro" id="IPR050109">
    <property type="entry name" value="HTH-type_TetR-like_transc_reg"/>
</dbReference>
<keyword evidence="2 4" id="KW-0238">DNA-binding</keyword>
<dbReference type="Pfam" id="PF00440">
    <property type="entry name" value="TetR_N"/>
    <property type="match status" value="1"/>
</dbReference>
<dbReference type="SMART" id="SM00422">
    <property type="entry name" value="HTH_MERR"/>
    <property type="match status" value="1"/>
</dbReference>
<dbReference type="SUPFAM" id="SSF46955">
    <property type="entry name" value="Putative DNA-binding domain"/>
    <property type="match status" value="1"/>
</dbReference>
<reference evidence="7 8" key="1">
    <citation type="submission" date="2017-08" db="EMBL/GenBank/DDBJ databases">
        <title>Infants hospitalized years apart are colonized by the same room-sourced microbial strains.</title>
        <authorList>
            <person name="Brooks B."/>
            <person name="Olm M.R."/>
            <person name="Firek B.A."/>
            <person name="Baker R."/>
            <person name="Thomas B.C."/>
            <person name="Morowitz M.J."/>
            <person name="Banfield J.F."/>
        </authorList>
    </citation>
    <scope>NUCLEOTIDE SEQUENCE [LARGE SCALE GENOMIC DNA]</scope>
    <source>
        <strain evidence="7">S2_003_000_R2_14</strain>
    </source>
</reference>